<evidence type="ECO:0000256" key="2">
    <source>
        <dbReference type="ARBA" id="ARBA00011233"/>
    </source>
</evidence>
<evidence type="ECO:0000256" key="5">
    <source>
        <dbReference type="ARBA" id="ARBA00022692"/>
    </source>
</evidence>
<dbReference type="EMBL" id="FNKP01000003">
    <property type="protein sequence ID" value="SDR48812.1"/>
    <property type="molecule type" value="Genomic_DNA"/>
</dbReference>
<dbReference type="GO" id="GO:0046930">
    <property type="term" value="C:pore complex"/>
    <property type="evidence" value="ECO:0007669"/>
    <property type="project" value="UniProtKB-KW"/>
</dbReference>
<evidence type="ECO:0000259" key="12">
    <source>
        <dbReference type="Pfam" id="PF13609"/>
    </source>
</evidence>
<dbReference type="OrthoDB" id="8679056at2"/>
<dbReference type="RefSeq" id="WP_074771503.1">
    <property type="nucleotide sequence ID" value="NZ_FNKP01000003.1"/>
</dbReference>
<dbReference type="InterPro" id="IPR050298">
    <property type="entry name" value="Gram-neg_bact_OMP"/>
</dbReference>
<keyword evidence="9" id="KW-0472">Membrane</keyword>
<dbReference type="Proteomes" id="UP000183487">
    <property type="component" value="Unassembled WGS sequence"/>
</dbReference>
<reference evidence="14" key="1">
    <citation type="submission" date="2016-10" db="EMBL/GenBank/DDBJ databases">
        <authorList>
            <person name="Varghese N."/>
        </authorList>
    </citation>
    <scope>NUCLEOTIDE SEQUENCE [LARGE SCALE GENOMIC DNA]</scope>
    <source>
        <strain evidence="14">GAS106B</strain>
    </source>
</reference>
<evidence type="ECO:0000256" key="10">
    <source>
        <dbReference type="ARBA" id="ARBA00023237"/>
    </source>
</evidence>
<evidence type="ECO:0000313" key="13">
    <source>
        <dbReference type="EMBL" id="SDR48812.1"/>
    </source>
</evidence>
<name>A0A1H1JFY2_9BURK</name>
<evidence type="ECO:0000256" key="6">
    <source>
        <dbReference type="ARBA" id="ARBA00022729"/>
    </source>
</evidence>
<keyword evidence="3" id="KW-0813">Transport</keyword>
<evidence type="ECO:0000256" key="8">
    <source>
        <dbReference type="ARBA" id="ARBA00023114"/>
    </source>
</evidence>
<keyword evidence="5" id="KW-0812">Transmembrane</keyword>
<comment type="subunit">
    <text evidence="2">Homotrimer.</text>
</comment>
<feature type="signal peptide" evidence="11">
    <location>
        <begin position="1"/>
        <end position="32"/>
    </location>
</feature>
<dbReference type="InterPro" id="IPR001702">
    <property type="entry name" value="Porin_Gram-ve"/>
</dbReference>
<keyword evidence="6 11" id="KW-0732">Signal</keyword>
<evidence type="ECO:0000313" key="14">
    <source>
        <dbReference type="Proteomes" id="UP000183487"/>
    </source>
</evidence>
<organism evidence="13 14">
    <name type="scientific">Paraburkholderia fungorum</name>
    <dbReference type="NCBI Taxonomy" id="134537"/>
    <lineage>
        <taxon>Bacteria</taxon>
        <taxon>Pseudomonadati</taxon>
        <taxon>Pseudomonadota</taxon>
        <taxon>Betaproteobacteria</taxon>
        <taxon>Burkholderiales</taxon>
        <taxon>Burkholderiaceae</taxon>
        <taxon>Paraburkholderia</taxon>
    </lineage>
</organism>
<sequence>MTRRPYLRHLPSLLLTGAAIASMLAFSGAANAQSSVTLYGIVDAGVGYVSNIGGKSQFMQSTSVMQADRLGFKGVENLGGGTSAIFVLENGFSTSTGALGQGGKLFGRQAYVGLKDDRYGTLTMGNQYDYMGATLGMYETSTWLLGQYSDHPFANDRANSLRLANSVQYMTPVWSGFQFGAMYGFSNLTGDINGEGRAYSYSATYNAGPWNVAAAYTEVSGSASSLDVSSLTGLPSGSVVVGGSYLRTMGIATSYKFSRTFVYAMYTQSLYAGTRGKDIENVMFRNGQVGFTYFLTPALQAAAGYTMTAVGATKLHQVSTTLDYALSKRTDVYAMLLAEHAQGNNARAAIIGIGTSSNANQVVADIGIRHKF</sequence>
<dbReference type="PANTHER" id="PTHR34501">
    <property type="entry name" value="PROTEIN YDDL-RELATED"/>
    <property type="match status" value="1"/>
</dbReference>
<dbReference type="GO" id="GO:0034220">
    <property type="term" value="P:monoatomic ion transmembrane transport"/>
    <property type="evidence" value="ECO:0007669"/>
    <property type="project" value="InterPro"/>
</dbReference>
<proteinExistence type="predicted"/>
<dbReference type="AlphaFoldDB" id="A0A1H1JFY2"/>
<dbReference type="PANTHER" id="PTHR34501:SF9">
    <property type="entry name" value="MAJOR OUTER MEMBRANE PROTEIN P.IA"/>
    <property type="match status" value="1"/>
</dbReference>
<dbReference type="InterPro" id="IPR033900">
    <property type="entry name" value="Gram_neg_porin_domain"/>
</dbReference>
<evidence type="ECO:0000256" key="7">
    <source>
        <dbReference type="ARBA" id="ARBA00023065"/>
    </source>
</evidence>
<dbReference type="PRINTS" id="PR00182">
    <property type="entry name" value="ECOLNEIPORIN"/>
</dbReference>
<keyword evidence="8" id="KW-0626">Porin</keyword>
<keyword evidence="10" id="KW-0998">Cell outer membrane</keyword>
<dbReference type="CDD" id="cd00342">
    <property type="entry name" value="gram_neg_porins"/>
    <property type="match status" value="1"/>
</dbReference>
<evidence type="ECO:0000256" key="9">
    <source>
        <dbReference type="ARBA" id="ARBA00023136"/>
    </source>
</evidence>
<feature type="chain" id="PRO_5010307202" evidence="11">
    <location>
        <begin position="33"/>
        <end position="372"/>
    </location>
</feature>
<feature type="domain" description="Porin" evidence="12">
    <location>
        <begin position="19"/>
        <end position="336"/>
    </location>
</feature>
<dbReference type="GO" id="GO:0009279">
    <property type="term" value="C:cell outer membrane"/>
    <property type="evidence" value="ECO:0007669"/>
    <property type="project" value="UniProtKB-SubCell"/>
</dbReference>
<dbReference type="InterPro" id="IPR023614">
    <property type="entry name" value="Porin_dom_sf"/>
</dbReference>
<evidence type="ECO:0000256" key="4">
    <source>
        <dbReference type="ARBA" id="ARBA00022452"/>
    </source>
</evidence>
<evidence type="ECO:0000256" key="11">
    <source>
        <dbReference type="SAM" id="SignalP"/>
    </source>
</evidence>
<dbReference type="Gene3D" id="2.40.160.10">
    <property type="entry name" value="Porin"/>
    <property type="match status" value="1"/>
</dbReference>
<gene>
    <name evidence="13" type="ORF">SAMN05443245_6281</name>
</gene>
<keyword evidence="7" id="KW-0406">Ion transport</keyword>
<keyword evidence="14" id="KW-1185">Reference proteome</keyword>
<dbReference type="GO" id="GO:0015288">
    <property type="term" value="F:porin activity"/>
    <property type="evidence" value="ECO:0007669"/>
    <property type="project" value="UniProtKB-KW"/>
</dbReference>
<dbReference type="Pfam" id="PF13609">
    <property type="entry name" value="Porin_4"/>
    <property type="match status" value="1"/>
</dbReference>
<evidence type="ECO:0000256" key="1">
    <source>
        <dbReference type="ARBA" id="ARBA00004571"/>
    </source>
</evidence>
<protein>
    <submittedName>
        <fullName evidence="13">Outer membrane protein (Porin)</fullName>
    </submittedName>
</protein>
<evidence type="ECO:0000256" key="3">
    <source>
        <dbReference type="ARBA" id="ARBA00022448"/>
    </source>
</evidence>
<dbReference type="SUPFAM" id="SSF56935">
    <property type="entry name" value="Porins"/>
    <property type="match status" value="1"/>
</dbReference>
<accession>A0A1H1JFY2</accession>
<comment type="subcellular location">
    <subcellularLocation>
        <location evidence="1">Cell outer membrane</location>
        <topology evidence="1">Multi-pass membrane protein</topology>
    </subcellularLocation>
</comment>
<keyword evidence="4" id="KW-1134">Transmembrane beta strand</keyword>